<dbReference type="AlphaFoldDB" id="A0A221T6L5"/>
<sequence length="336" mass="37049">MSIRRLGLSVATAALLFSGVASAATELLNVSYDPTRELYQQYNAAFIKHWKATTGEDITIKNSHGGSGKQARSVIDGLQADVVTLALAGDIDALNLNQQLIDPKWQARLPDNSTPYTSTIVFLVRKGNPKQIKDWNDLVKPGVEVITPNPKTSGGARWNFLAAWAYAKAQPGGNDETALKFVTELYRHAPVLDTGARGATISFVQRQLGDVLLAWENEAYLSLQEQGGDQLEIVTPSLSILAEPPVAVVDKVVERKGTQKQAEAYLQYLYSDEAQRIIGKNFYRPRNAKIAEEFKDQFAPVNLVTIDKDFGGWKAAQEKYFNDGGVFDAIFKEINK</sequence>
<comment type="subcellular location">
    <subcellularLocation>
        <location evidence="1">Periplasm</location>
    </subcellularLocation>
</comment>
<dbReference type="GO" id="GO:1901681">
    <property type="term" value="F:sulfur compound binding"/>
    <property type="evidence" value="ECO:0007669"/>
    <property type="project" value="InterPro"/>
</dbReference>
<dbReference type="GO" id="GO:1902358">
    <property type="term" value="P:sulfate transmembrane transport"/>
    <property type="evidence" value="ECO:0007669"/>
    <property type="project" value="InterPro"/>
</dbReference>
<protein>
    <submittedName>
        <fullName evidence="9">ABC transporter permease</fullName>
    </submittedName>
    <submittedName>
        <fullName evidence="7">Sulfate ABC transporter substrate-binding protein</fullName>
    </submittedName>
</protein>
<reference evidence="9" key="1">
    <citation type="submission" date="2017-12" db="EMBL/GenBank/DDBJ databases">
        <title>First report on the novel genomospecies/subspecies of Pectobacterium carotovorum in Russia.</title>
        <authorList>
            <person name="Shirshikov F.V."/>
            <person name="Miroshnikov K."/>
            <person name="Toshakov S.V."/>
            <person name="Kabanova A.P."/>
            <person name="Barannik A.P."/>
            <person name="Shneider M."/>
            <person name="Ignatov A.N."/>
            <person name="Miroshnikov K.A."/>
        </authorList>
    </citation>
    <scope>NUCLEOTIDE SEQUENCE [LARGE SCALE GENOMIC DNA]</scope>
    <source>
        <strain evidence="9">F131</strain>
    </source>
</reference>
<evidence type="ECO:0000256" key="6">
    <source>
        <dbReference type="SAM" id="SignalP"/>
    </source>
</evidence>
<dbReference type="NCBIfam" id="TIGR00971">
    <property type="entry name" value="3a0106s03"/>
    <property type="match status" value="1"/>
</dbReference>
<reference evidence="10 11" key="3">
    <citation type="submission" date="2020-11" db="EMBL/GenBank/DDBJ databases">
        <title>Complete genome sequence of Pectobacterium versatile F131.</title>
        <authorList>
            <person name="Shirshikov F.V."/>
            <person name="Miroshnikov K."/>
            <person name="Toshakov S.V."/>
            <person name="Kabanova A.P."/>
            <person name="Barannik A.P."/>
            <person name="Shneider M."/>
            <person name="Ignatov A.N."/>
            <person name="Miroshnikov K.A."/>
            <person name="Mikhailova Y.V."/>
            <person name="Shelenkov A."/>
            <person name="Yanushevich Y.G."/>
            <person name="Evseev P.V."/>
        </authorList>
    </citation>
    <scope>NUCLEOTIDE SEQUENCE [LARGE SCALE GENOMIC DNA]</scope>
    <source>
        <strain evidence="10 11">F131</strain>
    </source>
</reference>
<evidence type="ECO:0000313" key="11">
    <source>
        <dbReference type="Proteomes" id="UP000237284"/>
    </source>
</evidence>
<evidence type="ECO:0000313" key="9">
    <source>
        <dbReference type="EMBL" id="POY50147.1"/>
    </source>
</evidence>
<proteinExistence type="inferred from homology"/>
<dbReference type="Gene3D" id="3.40.190.10">
    <property type="entry name" value="Periplasmic binding protein-like II"/>
    <property type="match status" value="2"/>
</dbReference>
<keyword evidence="3" id="KW-0813">Transport</keyword>
<evidence type="ECO:0000313" key="13">
    <source>
        <dbReference type="Proteomes" id="UP001313132"/>
    </source>
</evidence>
<dbReference type="EMBL" id="JACDRT010000037">
    <property type="protein sequence ID" value="MBA0161491.1"/>
    <property type="molecule type" value="Genomic_DNA"/>
</dbReference>
<dbReference type="PANTHER" id="PTHR30368:SF2">
    <property type="entry name" value="SULFATE-BINDING PROTEIN"/>
    <property type="match status" value="1"/>
</dbReference>
<keyword evidence="13" id="KW-1185">Reference proteome</keyword>
<dbReference type="PROSITE" id="PS00757">
    <property type="entry name" value="PROK_SULFATE_BIND_2"/>
    <property type="match status" value="1"/>
</dbReference>
<evidence type="ECO:0000313" key="8">
    <source>
        <dbReference type="EMBL" id="MEI7104708.1"/>
    </source>
</evidence>
<dbReference type="Proteomes" id="UP000584405">
    <property type="component" value="Unassembled WGS sequence"/>
</dbReference>
<evidence type="ECO:0000256" key="2">
    <source>
        <dbReference type="ARBA" id="ARBA00006099"/>
    </source>
</evidence>
<evidence type="ECO:0000313" key="7">
    <source>
        <dbReference type="EMBL" id="MBA0161491.1"/>
    </source>
</evidence>
<dbReference type="Pfam" id="PF13531">
    <property type="entry name" value="SBP_bac_11"/>
    <property type="match status" value="1"/>
</dbReference>
<dbReference type="EMBL" id="PDVW01000009">
    <property type="protein sequence ID" value="POY50147.1"/>
    <property type="molecule type" value="Genomic_DNA"/>
</dbReference>
<dbReference type="InterPro" id="IPR034408">
    <property type="entry name" value="Sulphate/thiosulphate_BS"/>
</dbReference>
<accession>A0A221T6L5</accession>
<dbReference type="EMBL" id="CP065030">
    <property type="protein sequence ID" value="QPK14779.1"/>
    <property type="molecule type" value="Genomic_DNA"/>
</dbReference>
<feature type="chain" id="PRO_5044569384" evidence="6">
    <location>
        <begin position="24"/>
        <end position="336"/>
    </location>
</feature>
<feature type="signal peptide" evidence="6">
    <location>
        <begin position="1"/>
        <end position="23"/>
    </location>
</feature>
<dbReference type="CDD" id="cd01005">
    <property type="entry name" value="PBP2_CysP"/>
    <property type="match status" value="1"/>
</dbReference>
<reference evidence="7 12" key="2">
    <citation type="submission" date="2020-07" db="EMBL/GenBank/DDBJ databases">
        <title>Updated taxonomy of Pectobacterium genus in the CIRM-CFBP bacterial collection: when new species reveal old endemic population.</title>
        <authorList>
            <person name="Pedron J."/>
            <person name="Barny M.A."/>
            <person name="Portier P."/>
        </authorList>
    </citation>
    <scope>NUCLEOTIDE SEQUENCE [LARGE SCALE GENOMIC DNA]</scope>
    <source>
        <strain evidence="7 12">CFBP5669</strain>
    </source>
</reference>
<organism evidence="9">
    <name type="scientific">Pectobacterium versatile</name>
    <dbReference type="NCBI Taxonomy" id="2488639"/>
    <lineage>
        <taxon>Bacteria</taxon>
        <taxon>Pseudomonadati</taxon>
        <taxon>Pseudomonadota</taxon>
        <taxon>Gammaproteobacteria</taxon>
        <taxon>Enterobacterales</taxon>
        <taxon>Pectobacteriaceae</taxon>
        <taxon>Pectobacterium</taxon>
    </lineage>
</organism>
<comment type="similarity">
    <text evidence="2">Belongs to the prokaryotic sulfate-binding protein family.</text>
</comment>
<evidence type="ECO:0000256" key="5">
    <source>
        <dbReference type="ARBA" id="ARBA00022764"/>
    </source>
</evidence>
<dbReference type="NCBIfam" id="NF008022">
    <property type="entry name" value="PRK10752.1"/>
    <property type="match status" value="1"/>
</dbReference>
<evidence type="ECO:0000256" key="1">
    <source>
        <dbReference type="ARBA" id="ARBA00004418"/>
    </source>
</evidence>
<dbReference type="Proteomes" id="UP000237284">
    <property type="component" value="Chromosome"/>
</dbReference>
<reference evidence="8 13" key="4">
    <citation type="submission" date="2024-03" db="EMBL/GenBank/DDBJ databases">
        <title>Analysis of soft rot Pectobacteriaceae population diversity in US potato growing regions between 2016 and 2022.</title>
        <authorList>
            <person name="Ma X."/>
            <person name="Zhang X."/>
            <person name="Stodghill P."/>
            <person name="Rioux R."/>
            <person name="Babler B."/>
            <person name="Shrestha S."/>
            <person name="Babler B."/>
            <person name="Rivedal H."/>
            <person name="Frost K."/>
            <person name="Hao J."/>
            <person name="Secor G."/>
            <person name="Swingle B."/>
        </authorList>
    </citation>
    <scope>NUCLEOTIDE SEQUENCE [LARGE SCALE GENOMIC DNA]</scope>
    <source>
        <strain evidence="8 13">UMSS2</strain>
    </source>
</reference>
<dbReference type="PANTHER" id="PTHR30368">
    <property type="entry name" value="SULFATE-BINDING PROTEIN"/>
    <property type="match status" value="1"/>
</dbReference>
<evidence type="ECO:0000313" key="12">
    <source>
        <dbReference type="Proteomes" id="UP000584405"/>
    </source>
</evidence>
<evidence type="ECO:0000313" key="10">
    <source>
        <dbReference type="EMBL" id="QPK14779.1"/>
    </source>
</evidence>
<evidence type="ECO:0000256" key="3">
    <source>
        <dbReference type="ARBA" id="ARBA00022448"/>
    </source>
</evidence>
<gene>
    <name evidence="10" type="ORF">F131LOC_015570</name>
    <name evidence="9" type="ORF">F131LOC_01992</name>
    <name evidence="7" type="ORF">H0253_21960</name>
    <name evidence="8" type="ORF">WCT63_19915</name>
</gene>
<dbReference type="NCBIfam" id="NF008106">
    <property type="entry name" value="PRK10852.1"/>
    <property type="match status" value="1"/>
</dbReference>
<dbReference type="EMBL" id="JBBBON010000025">
    <property type="protein sequence ID" value="MEI7104708.1"/>
    <property type="molecule type" value="Genomic_DNA"/>
</dbReference>
<keyword evidence="5" id="KW-0574">Periplasm</keyword>
<dbReference type="SUPFAM" id="SSF53850">
    <property type="entry name" value="Periplasmic binding protein-like II"/>
    <property type="match status" value="1"/>
</dbReference>
<dbReference type="Proteomes" id="UP001313132">
    <property type="component" value="Unassembled WGS sequence"/>
</dbReference>
<evidence type="ECO:0000256" key="4">
    <source>
        <dbReference type="ARBA" id="ARBA00022729"/>
    </source>
</evidence>
<keyword evidence="4 6" id="KW-0732">Signal</keyword>
<dbReference type="GO" id="GO:0042597">
    <property type="term" value="C:periplasmic space"/>
    <property type="evidence" value="ECO:0007669"/>
    <property type="project" value="UniProtKB-SubCell"/>
</dbReference>
<dbReference type="InterPro" id="IPR005669">
    <property type="entry name" value="Thiosulph/SO4-bd"/>
</dbReference>
<name>A0A221T6L5_9GAMM</name>
<dbReference type="GO" id="GO:0140104">
    <property type="term" value="F:molecular carrier activity"/>
    <property type="evidence" value="ECO:0007669"/>
    <property type="project" value="InterPro"/>
</dbReference>